<dbReference type="PANTHER" id="PTHR12883">
    <property type="entry name" value="ADIPOCYTE-SPECIFIC PROTEIN 4-RELATED"/>
    <property type="match status" value="1"/>
</dbReference>
<protein>
    <recommendedName>
        <fullName evidence="9">Coiled-coil domain-containing protein 47</fullName>
    </recommendedName>
</protein>
<dbReference type="EMBL" id="FN649232">
    <property type="protein sequence ID" value="CBN75461.1"/>
    <property type="molecule type" value="Genomic_DNA"/>
</dbReference>
<dbReference type="EMBL" id="FN649742">
    <property type="protein sequence ID" value="CBN75461.1"/>
    <property type="molecule type" value="Genomic_DNA"/>
</dbReference>
<dbReference type="OrthoDB" id="10039147at2759"/>
<feature type="compositionally biased region" description="Basic residues" evidence="5">
    <location>
        <begin position="379"/>
        <end position="395"/>
    </location>
</feature>
<evidence type="ECO:0000256" key="1">
    <source>
        <dbReference type="ARBA" id="ARBA00004167"/>
    </source>
</evidence>
<dbReference type="GO" id="GO:0005783">
    <property type="term" value="C:endoplasmic reticulum"/>
    <property type="evidence" value="ECO:0007669"/>
    <property type="project" value="InterPro"/>
</dbReference>
<dbReference type="eggNOG" id="KOG2357">
    <property type="taxonomic scope" value="Eukaryota"/>
</dbReference>
<keyword evidence="3 6" id="KW-1133">Transmembrane helix</keyword>
<evidence type="ECO:0000256" key="4">
    <source>
        <dbReference type="ARBA" id="ARBA00023136"/>
    </source>
</evidence>
<sequence length="395" mass="44389">MTTATFVSGDMSLDDEFRTNPFFSPETAGAGHPSTAVWSDGKVSLAGLFSMQWAKQELHLTAVEYLGFALLLGYVAVYIAGRRRNYHIAHGFIMGVHGLFCSRFLEAGPASEMPPVDRRQLLARDSCSTFLYYATGSRRCLGVQVTIDLASRHDLFMVLWSFFSPAMGDRVTVEVAFDDEDIEPVIFAVARKREVKKLLQEVPHLQDYAGVTRAPSLLPPSLVCLSESSALLEPMLPPSALKSLSEKGNLLELMYVTDQNDQPILGQEHTPKKVLRYTFRLPVGSARGGDGSDGATEMMELALSYIQLLNKFKMSAGTKKKALERRAAVLKRKSAITHAQRQERFQMLKNERLQREREEYEGLTPEQKRRRDLRDEKKAKKVASSKRHKMRVTKA</sequence>
<gene>
    <name evidence="7" type="ORF">Esi_0099_0087</name>
</gene>
<name>D8LUC0_ECTSI</name>
<evidence type="ECO:0000256" key="6">
    <source>
        <dbReference type="SAM" id="Phobius"/>
    </source>
</evidence>
<keyword evidence="4 6" id="KW-0472">Membrane</keyword>
<dbReference type="STRING" id="2880.D8LUC0"/>
<dbReference type="OMA" id="ESMWVAT"/>
<dbReference type="AlphaFoldDB" id="D8LUC0"/>
<evidence type="ECO:0000256" key="2">
    <source>
        <dbReference type="ARBA" id="ARBA00022692"/>
    </source>
</evidence>
<dbReference type="InParanoid" id="D8LUC0"/>
<evidence type="ECO:0000313" key="7">
    <source>
        <dbReference type="EMBL" id="CBN75461.1"/>
    </source>
</evidence>
<keyword evidence="8" id="KW-1185">Reference proteome</keyword>
<feature type="region of interest" description="Disordered" evidence="5">
    <location>
        <begin position="356"/>
        <end position="395"/>
    </location>
</feature>
<feature type="compositionally biased region" description="Basic and acidic residues" evidence="5">
    <location>
        <begin position="356"/>
        <end position="378"/>
    </location>
</feature>
<dbReference type="Proteomes" id="UP000002630">
    <property type="component" value="Linkage Group LG17"/>
</dbReference>
<dbReference type="Pfam" id="PF07946">
    <property type="entry name" value="CCDC47"/>
    <property type="match status" value="1"/>
</dbReference>
<dbReference type="PANTHER" id="PTHR12883:SF0">
    <property type="entry name" value="PAT COMPLEX SUBUNIT CCDC47"/>
    <property type="match status" value="1"/>
</dbReference>
<dbReference type="GO" id="GO:0016020">
    <property type="term" value="C:membrane"/>
    <property type="evidence" value="ECO:0007669"/>
    <property type="project" value="UniProtKB-SubCell"/>
</dbReference>
<organism evidence="7 8">
    <name type="scientific">Ectocarpus siliculosus</name>
    <name type="common">Brown alga</name>
    <name type="synonym">Conferva siliculosa</name>
    <dbReference type="NCBI Taxonomy" id="2880"/>
    <lineage>
        <taxon>Eukaryota</taxon>
        <taxon>Sar</taxon>
        <taxon>Stramenopiles</taxon>
        <taxon>Ochrophyta</taxon>
        <taxon>PX clade</taxon>
        <taxon>Phaeophyceae</taxon>
        <taxon>Ectocarpales</taxon>
        <taxon>Ectocarpaceae</taxon>
        <taxon>Ectocarpus</taxon>
    </lineage>
</organism>
<evidence type="ECO:0000256" key="3">
    <source>
        <dbReference type="ARBA" id="ARBA00022989"/>
    </source>
</evidence>
<accession>D8LUC0</accession>
<feature type="transmembrane region" description="Helical" evidence="6">
    <location>
        <begin position="58"/>
        <end position="80"/>
    </location>
</feature>
<comment type="subcellular location">
    <subcellularLocation>
        <location evidence="1">Membrane</location>
        <topology evidence="1">Single-pass membrane protein</topology>
    </subcellularLocation>
</comment>
<dbReference type="GO" id="GO:0032469">
    <property type="term" value="P:endoplasmic reticulum calcium ion homeostasis"/>
    <property type="evidence" value="ECO:0007669"/>
    <property type="project" value="InterPro"/>
</dbReference>
<evidence type="ECO:0008006" key="9">
    <source>
        <dbReference type="Google" id="ProtNLM"/>
    </source>
</evidence>
<evidence type="ECO:0000313" key="8">
    <source>
        <dbReference type="Proteomes" id="UP000002630"/>
    </source>
</evidence>
<dbReference type="GO" id="GO:0005509">
    <property type="term" value="F:calcium ion binding"/>
    <property type="evidence" value="ECO:0007669"/>
    <property type="project" value="InterPro"/>
</dbReference>
<reference evidence="7 8" key="1">
    <citation type="journal article" date="2010" name="Nature">
        <title>The Ectocarpus genome and the independent evolution of multicellularity in brown algae.</title>
        <authorList>
            <person name="Cock J.M."/>
            <person name="Sterck L."/>
            <person name="Rouze P."/>
            <person name="Scornet D."/>
            <person name="Allen A.E."/>
            <person name="Amoutzias G."/>
            <person name="Anthouard V."/>
            <person name="Artiguenave F."/>
            <person name="Aury J.M."/>
            <person name="Badger J.H."/>
            <person name="Beszteri B."/>
            <person name="Billiau K."/>
            <person name="Bonnet E."/>
            <person name="Bothwell J.H."/>
            <person name="Bowler C."/>
            <person name="Boyen C."/>
            <person name="Brownlee C."/>
            <person name="Carrano C.J."/>
            <person name="Charrier B."/>
            <person name="Cho G.Y."/>
            <person name="Coelho S.M."/>
            <person name="Collen J."/>
            <person name="Corre E."/>
            <person name="Da Silva C."/>
            <person name="Delage L."/>
            <person name="Delaroque N."/>
            <person name="Dittami S.M."/>
            <person name="Doulbeau S."/>
            <person name="Elias M."/>
            <person name="Farnham G."/>
            <person name="Gachon C.M."/>
            <person name="Gschloessl B."/>
            <person name="Heesch S."/>
            <person name="Jabbari K."/>
            <person name="Jubin C."/>
            <person name="Kawai H."/>
            <person name="Kimura K."/>
            <person name="Kloareg B."/>
            <person name="Kupper F.C."/>
            <person name="Lang D."/>
            <person name="Le Bail A."/>
            <person name="Leblanc C."/>
            <person name="Lerouge P."/>
            <person name="Lohr M."/>
            <person name="Lopez P.J."/>
            <person name="Martens C."/>
            <person name="Maumus F."/>
            <person name="Michel G."/>
            <person name="Miranda-Saavedra D."/>
            <person name="Morales J."/>
            <person name="Moreau H."/>
            <person name="Motomura T."/>
            <person name="Nagasato C."/>
            <person name="Napoli C.A."/>
            <person name="Nelson D.R."/>
            <person name="Nyvall-Collen P."/>
            <person name="Peters A.F."/>
            <person name="Pommier C."/>
            <person name="Potin P."/>
            <person name="Poulain J."/>
            <person name="Quesneville H."/>
            <person name="Read B."/>
            <person name="Rensing S.A."/>
            <person name="Ritter A."/>
            <person name="Rousvoal S."/>
            <person name="Samanta M."/>
            <person name="Samson G."/>
            <person name="Schroeder D.C."/>
            <person name="Segurens B."/>
            <person name="Strittmatter M."/>
            <person name="Tonon T."/>
            <person name="Tregear J.W."/>
            <person name="Valentin K."/>
            <person name="von Dassow P."/>
            <person name="Yamagishi T."/>
            <person name="Van de Peer Y."/>
            <person name="Wincker P."/>
        </authorList>
    </citation>
    <scope>NUCLEOTIDE SEQUENCE [LARGE SCALE GENOMIC DNA]</scope>
    <source>
        <strain evidence="8">Ec32 / CCAP1310/4</strain>
    </source>
</reference>
<keyword evidence="2 6" id="KW-0812">Transmembrane</keyword>
<proteinExistence type="predicted"/>
<evidence type="ECO:0000256" key="5">
    <source>
        <dbReference type="SAM" id="MobiDB-lite"/>
    </source>
</evidence>
<dbReference type="InterPro" id="IPR012879">
    <property type="entry name" value="CCDC47"/>
</dbReference>